<sequence length="71" mass="7120">MTNTSSSTTTPPLTSTTAATATARTSHTSLEIYTVGTTSWFRGLPSVILSGDGGGGGGSGWAAGEPPQVYR</sequence>
<evidence type="ECO:0000313" key="3">
    <source>
        <dbReference type="Proteomes" id="UP000324222"/>
    </source>
</evidence>
<name>A0A5B7F678_PORTR</name>
<evidence type="ECO:0000256" key="1">
    <source>
        <dbReference type="SAM" id="MobiDB-lite"/>
    </source>
</evidence>
<feature type="compositionally biased region" description="Gly residues" evidence="1">
    <location>
        <begin position="51"/>
        <end position="61"/>
    </location>
</feature>
<evidence type="ECO:0000313" key="2">
    <source>
        <dbReference type="EMBL" id="MPC40608.1"/>
    </source>
</evidence>
<accession>A0A5B7F678</accession>
<feature type="region of interest" description="Disordered" evidence="1">
    <location>
        <begin position="51"/>
        <end position="71"/>
    </location>
</feature>
<protein>
    <submittedName>
        <fullName evidence="2">Uncharacterized protein</fullName>
    </submittedName>
</protein>
<dbReference type="EMBL" id="VSRR010004753">
    <property type="protein sequence ID" value="MPC40608.1"/>
    <property type="molecule type" value="Genomic_DNA"/>
</dbReference>
<gene>
    <name evidence="2" type="ORF">E2C01_034170</name>
</gene>
<keyword evidence="3" id="KW-1185">Reference proteome</keyword>
<organism evidence="2 3">
    <name type="scientific">Portunus trituberculatus</name>
    <name type="common">Swimming crab</name>
    <name type="synonym">Neptunus trituberculatus</name>
    <dbReference type="NCBI Taxonomy" id="210409"/>
    <lineage>
        <taxon>Eukaryota</taxon>
        <taxon>Metazoa</taxon>
        <taxon>Ecdysozoa</taxon>
        <taxon>Arthropoda</taxon>
        <taxon>Crustacea</taxon>
        <taxon>Multicrustacea</taxon>
        <taxon>Malacostraca</taxon>
        <taxon>Eumalacostraca</taxon>
        <taxon>Eucarida</taxon>
        <taxon>Decapoda</taxon>
        <taxon>Pleocyemata</taxon>
        <taxon>Brachyura</taxon>
        <taxon>Eubrachyura</taxon>
        <taxon>Portunoidea</taxon>
        <taxon>Portunidae</taxon>
        <taxon>Portuninae</taxon>
        <taxon>Portunus</taxon>
    </lineage>
</organism>
<dbReference type="Proteomes" id="UP000324222">
    <property type="component" value="Unassembled WGS sequence"/>
</dbReference>
<feature type="region of interest" description="Disordered" evidence="1">
    <location>
        <begin position="1"/>
        <end position="22"/>
    </location>
</feature>
<proteinExistence type="predicted"/>
<dbReference type="AlphaFoldDB" id="A0A5B7F678"/>
<comment type="caution">
    <text evidence="2">The sequence shown here is derived from an EMBL/GenBank/DDBJ whole genome shotgun (WGS) entry which is preliminary data.</text>
</comment>
<reference evidence="2 3" key="1">
    <citation type="submission" date="2019-05" db="EMBL/GenBank/DDBJ databases">
        <title>Another draft genome of Portunus trituberculatus and its Hox gene families provides insights of decapod evolution.</title>
        <authorList>
            <person name="Jeong J.-H."/>
            <person name="Song I."/>
            <person name="Kim S."/>
            <person name="Choi T."/>
            <person name="Kim D."/>
            <person name="Ryu S."/>
            <person name="Kim W."/>
        </authorList>
    </citation>
    <scope>NUCLEOTIDE SEQUENCE [LARGE SCALE GENOMIC DNA]</scope>
    <source>
        <tissue evidence="2">Muscle</tissue>
    </source>
</reference>